<accession>A0A068CDN1</accession>
<gene>
    <name evidence="1" type="primary">28</name>
    <name evidence="1" type="ORF">PBI_WILLIS_28</name>
</gene>
<dbReference type="Proteomes" id="UP000027390">
    <property type="component" value="Segment"/>
</dbReference>
<sequence>MSWHLTSVGIKRVVTGWTIVGEDLTPDGYRDHLLYKGTSRWQAFRAVRAALREDMTVTIRRYLVAK</sequence>
<dbReference type="EMBL" id="KJ595575">
    <property type="protein sequence ID" value="AID18108.1"/>
    <property type="molecule type" value="Genomic_DNA"/>
</dbReference>
<organism evidence="1 2">
    <name type="scientific">Mycobacterium phage Willis</name>
    <dbReference type="NCBI Taxonomy" id="1486404"/>
    <lineage>
        <taxon>Viruses</taxon>
        <taxon>Duplodnaviria</taxon>
        <taxon>Heunggongvirae</taxon>
        <taxon>Uroviricota</taxon>
        <taxon>Caudoviricetes</taxon>
        <taxon>Ceeclamvirinae</taxon>
        <taxon>Bixzunavirus</taxon>
        <taxon>Bixzunavirus Bxz1</taxon>
    </lineage>
</organism>
<evidence type="ECO:0000313" key="1">
    <source>
        <dbReference type="EMBL" id="AID18108.1"/>
    </source>
</evidence>
<name>A0A068CDN1_9CAUD</name>
<reference evidence="1 2" key="1">
    <citation type="submission" date="2014-03" db="EMBL/GenBank/DDBJ databases">
        <authorList>
            <person name="Churilla B.M."/>
            <person name="Abrahim M.R."/>
            <person name="Burke K.A."/>
            <person name="Yu V.J."/>
            <person name="Adkins N.L."/>
            <person name="Cohen K.L."/>
            <person name="Colicchio M.A."/>
            <person name="Fasoranti T.O."/>
            <person name="Genkil J.S."/>
            <person name="Kramer Z.J."/>
            <person name="Prout A.K."/>
            <person name="Schafer C.E."/>
            <person name="Schwarz A.G."/>
            <person name="Tish M."/>
            <person name="Vispute N."/>
            <person name="Wilkes K.E."/>
            <person name="Williams C.R."/>
            <person name="Xiao X."/>
            <person name="Yoder B.A."/>
            <person name="Lapin J.S."/>
            <person name="Ott C.T."/>
            <person name="Walburn T.D."/>
            <person name="Bradley K.W."/>
            <person name="Clarke D.Q."/>
            <person name="Lewis M.F."/>
            <person name="Barker L.P."/>
            <person name="Bailey C."/>
            <person name="Asai D.J."/>
            <person name="Bowman C.A."/>
            <person name="Russell D.A."/>
            <person name="Pope W.H."/>
            <person name="Jacobs-Sera D."/>
            <person name="Hendrix R.W."/>
            <person name="Hatfull G.F."/>
        </authorList>
    </citation>
    <scope>NUCLEOTIDE SEQUENCE [LARGE SCALE GENOMIC DNA]</scope>
</reference>
<evidence type="ECO:0000313" key="2">
    <source>
        <dbReference type="Proteomes" id="UP000027390"/>
    </source>
</evidence>
<protein>
    <submittedName>
        <fullName evidence="1">Uncharacterized protein</fullName>
    </submittedName>
</protein>
<proteinExistence type="predicted"/>